<dbReference type="RefSeq" id="WP_055578044.1">
    <property type="nucleotide sequence ID" value="NZ_LKTM01000123.1"/>
</dbReference>
<evidence type="ECO:0008006" key="3">
    <source>
        <dbReference type="Google" id="ProtNLM"/>
    </source>
</evidence>
<evidence type="ECO:0000313" key="2">
    <source>
        <dbReference type="Proteomes" id="UP000051677"/>
    </source>
</evidence>
<proteinExistence type="predicted"/>
<gene>
    <name evidence="1" type="ORF">AO501_24210</name>
</gene>
<dbReference type="AlphaFoldDB" id="A0A0Q2MGT5"/>
<reference evidence="1 2" key="1">
    <citation type="submission" date="2015-10" db="EMBL/GenBank/DDBJ databases">
        <title>Mycobacterium gordonae draft genome assembly.</title>
        <authorList>
            <person name="Ustinova V."/>
            <person name="Smirnova T."/>
            <person name="Blagodatskikh K."/>
            <person name="Varlamov D."/>
            <person name="Larionova E."/>
            <person name="Chernousova L."/>
        </authorList>
    </citation>
    <scope>NUCLEOTIDE SEQUENCE [LARGE SCALE GENOMIC DNA]</scope>
    <source>
        <strain evidence="1 2">CTRI 14-8773</strain>
    </source>
</reference>
<dbReference type="Proteomes" id="UP000051677">
    <property type="component" value="Unassembled WGS sequence"/>
</dbReference>
<sequence>MTAGGAETWGRNEMRHLASRQFGLFTSAQARRNGLSNIEVAQRLASGELYVAYRRVFGFTENDADMFRCEDWAARWLALKPTADIEARRAAPDCILSHESAAAIRNLGTVVADGLYLTGPRSINKTPQVRSYLRDIGARGAEWNVFEGLPVAMPGRIVADLADAEIDGSHQGTVIADIIDDGLLTMEEVGRRLDPYAHRWGVSGGVELAQLFTAAACRSK</sequence>
<evidence type="ECO:0000313" key="1">
    <source>
        <dbReference type="EMBL" id="KQH79071.1"/>
    </source>
</evidence>
<protein>
    <recommendedName>
        <fullName evidence="3">AbiEi antitoxin C-terminal domain-containing protein</fullName>
    </recommendedName>
</protein>
<name>A0A0Q2MGT5_MYCGO</name>
<organism evidence="1 2">
    <name type="scientific">Mycobacterium gordonae</name>
    <dbReference type="NCBI Taxonomy" id="1778"/>
    <lineage>
        <taxon>Bacteria</taxon>
        <taxon>Bacillati</taxon>
        <taxon>Actinomycetota</taxon>
        <taxon>Actinomycetes</taxon>
        <taxon>Mycobacteriales</taxon>
        <taxon>Mycobacteriaceae</taxon>
        <taxon>Mycobacterium</taxon>
    </lineage>
</organism>
<comment type="caution">
    <text evidence="1">The sequence shown here is derived from an EMBL/GenBank/DDBJ whole genome shotgun (WGS) entry which is preliminary data.</text>
</comment>
<accession>A0A0Q2MGT5</accession>
<dbReference type="EMBL" id="LKTM01000123">
    <property type="protein sequence ID" value="KQH79071.1"/>
    <property type="molecule type" value="Genomic_DNA"/>
</dbReference>